<name>Q1MZG7_9GAMM</name>
<dbReference type="EMBL" id="AAQH01000019">
    <property type="protein sequence ID" value="EAT11299.1"/>
    <property type="molecule type" value="Genomic_DNA"/>
</dbReference>
<evidence type="ECO:0000313" key="3">
    <source>
        <dbReference type="EMBL" id="EAT11299.1"/>
    </source>
</evidence>
<keyword evidence="3" id="KW-0808">Transferase</keyword>
<dbReference type="Gene3D" id="3.40.50.150">
    <property type="entry name" value="Vaccinia Virus protein VP39"/>
    <property type="match status" value="1"/>
</dbReference>
<dbReference type="GO" id="GO:0032259">
    <property type="term" value="P:methylation"/>
    <property type="evidence" value="ECO:0007669"/>
    <property type="project" value="UniProtKB-KW"/>
</dbReference>
<sequence>MADKYKIIGPLYDFLSTIYSGRQIHKCKIAMNDGLKTDDKILFAGVGHGKDAIDAAEKGLKVTVVDLSATMLKNLEKNIKGKQFKHPIRLVHSDILKFDETEEYDQVVANFFLNVFPEDFMVTVMKHLTTLVKPEGSFVVGDFHYPKGNIFTRAFQNAYWYVAVFIFTVFAKNAFHKIYNYPKHMESLGLKVEKTESFNVLFVPSLWSIKAVRKQQNKPQQVDAA</sequence>
<dbReference type="GO" id="GO:0008168">
    <property type="term" value="F:methyltransferase activity"/>
    <property type="evidence" value="ECO:0007669"/>
    <property type="project" value="UniProtKB-KW"/>
</dbReference>
<dbReference type="SUPFAM" id="SSF53335">
    <property type="entry name" value="S-adenosyl-L-methionine-dependent methyltransferases"/>
    <property type="match status" value="1"/>
</dbReference>
<dbReference type="HOGENOM" id="CLU_1271047_0_0_6"/>
<comment type="caution">
    <text evidence="3">The sequence shown here is derived from an EMBL/GenBank/DDBJ whole genome shotgun (WGS) entry which is preliminary data.</text>
</comment>
<dbReference type="PANTHER" id="PTHR43667:SF2">
    <property type="entry name" value="FATTY ACID C-METHYL TRANSFERASE"/>
    <property type="match status" value="1"/>
</dbReference>
<dbReference type="RefSeq" id="WP_007018556.1">
    <property type="nucleotide sequence ID" value="NZ_CH724117.1"/>
</dbReference>
<evidence type="ECO:0000259" key="2">
    <source>
        <dbReference type="Pfam" id="PF13649"/>
    </source>
</evidence>
<protein>
    <submittedName>
        <fullName evidence="3">Methylase involved in ubiquinone/menaquinone biosynthesis</fullName>
    </submittedName>
</protein>
<reference evidence="3 4" key="1">
    <citation type="submission" date="2006-03" db="EMBL/GenBank/DDBJ databases">
        <authorList>
            <person name="Pinhassi J."/>
            <person name="Pedros-Alio C."/>
            <person name="Ferriera S."/>
            <person name="Johnson J."/>
            <person name="Kravitz S."/>
            <person name="Halpern A."/>
            <person name="Remington K."/>
            <person name="Beeson K."/>
            <person name="Tran B."/>
            <person name="Rogers Y.-H."/>
            <person name="Friedman R."/>
            <person name="Venter J.C."/>
        </authorList>
    </citation>
    <scope>NUCLEOTIDE SEQUENCE [LARGE SCALE GENOMIC DNA]</scope>
    <source>
        <strain evidence="3 4">RED65</strain>
    </source>
</reference>
<keyword evidence="1" id="KW-1133">Transmembrane helix</keyword>
<feature type="transmembrane region" description="Helical" evidence="1">
    <location>
        <begin position="158"/>
        <end position="175"/>
    </location>
</feature>
<organism evidence="3 4">
    <name type="scientific">Bermanella marisrubri</name>
    <dbReference type="NCBI Taxonomy" id="207949"/>
    <lineage>
        <taxon>Bacteria</taxon>
        <taxon>Pseudomonadati</taxon>
        <taxon>Pseudomonadota</taxon>
        <taxon>Gammaproteobacteria</taxon>
        <taxon>Oceanospirillales</taxon>
        <taxon>Oceanospirillaceae</taxon>
        <taxon>Bermanella</taxon>
    </lineage>
</organism>
<dbReference type="Proteomes" id="UP000004263">
    <property type="component" value="Unassembled WGS sequence"/>
</dbReference>
<keyword evidence="3" id="KW-0489">Methyltransferase</keyword>
<dbReference type="InterPro" id="IPR050723">
    <property type="entry name" value="CFA/CMAS"/>
</dbReference>
<keyword evidence="1" id="KW-0472">Membrane</keyword>
<accession>Q1MZG7</accession>
<dbReference type="AlphaFoldDB" id="Q1MZG7"/>
<evidence type="ECO:0000313" key="4">
    <source>
        <dbReference type="Proteomes" id="UP000004263"/>
    </source>
</evidence>
<evidence type="ECO:0000256" key="1">
    <source>
        <dbReference type="SAM" id="Phobius"/>
    </source>
</evidence>
<dbReference type="STRING" id="207949.RED65_12767"/>
<proteinExistence type="predicted"/>
<feature type="domain" description="Methyltransferase" evidence="2">
    <location>
        <begin position="41"/>
        <end position="136"/>
    </location>
</feature>
<dbReference type="CDD" id="cd02440">
    <property type="entry name" value="AdoMet_MTases"/>
    <property type="match status" value="1"/>
</dbReference>
<keyword evidence="4" id="KW-1185">Reference proteome</keyword>
<keyword evidence="1" id="KW-0812">Transmembrane</keyword>
<gene>
    <name evidence="3" type="ORF">RED65_12767</name>
</gene>
<dbReference type="InterPro" id="IPR029063">
    <property type="entry name" value="SAM-dependent_MTases_sf"/>
</dbReference>
<dbReference type="InterPro" id="IPR041698">
    <property type="entry name" value="Methyltransf_25"/>
</dbReference>
<dbReference type="Pfam" id="PF13649">
    <property type="entry name" value="Methyltransf_25"/>
    <property type="match status" value="1"/>
</dbReference>
<dbReference type="PANTHER" id="PTHR43667">
    <property type="entry name" value="CYCLOPROPANE-FATTY-ACYL-PHOSPHOLIPID SYNTHASE"/>
    <property type="match status" value="1"/>
</dbReference>
<dbReference type="OrthoDB" id="8385759at2"/>
<keyword evidence="3" id="KW-0830">Ubiquinone</keyword>